<protein>
    <submittedName>
        <fullName evidence="3">Uncharacterized protein</fullName>
    </submittedName>
</protein>
<evidence type="ECO:0000313" key="3">
    <source>
        <dbReference type="EnsemblPlants" id="HORVU.MOREX.r3.7HG0661460.1"/>
    </source>
</evidence>
<feature type="compositionally biased region" description="Polar residues" evidence="2">
    <location>
        <begin position="33"/>
        <end position="47"/>
    </location>
</feature>
<dbReference type="Gramene" id="HORVU.MOREX.r2.7HG0548880.1">
    <property type="protein sequence ID" value="HORVU.MOREX.r2.7HG0548880.1"/>
    <property type="gene ID" value="HORVU.MOREX.r2.7HG0548880"/>
</dbReference>
<sequence length="197" mass="20996">MERGSNADGPAAAPATGLPKIIWIRQMLQRWQSTAAKTTGRTSNGSATGERDANAHEQNRDVASANKLPLVVPAPEKQEEHGNGDGQPTTPGAPAGVPRGCCAVYVGAERRRFVVPTEYLGNPVFRRLLEKAEEEFEFEYVGGALSIPCDTESFKYILAVMERHRKGLVVVDHEGNATETPKAAAGGSSSSTPGNPQ</sequence>
<dbReference type="Pfam" id="PF02519">
    <property type="entry name" value="Auxin_inducible"/>
    <property type="match status" value="1"/>
</dbReference>
<organism evidence="3 4">
    <name type="scientific">Hordeum vulgare subsp. vulgare</name>
    <name type="common">Domesticated barley</name>
    <dbReference type="NCBI Taxonomy" id="112509"/>
    <lineage>
        <taxon>Eukaryota</taxon>
        <taxon>Viridiplantae</taxon>
        <taxon>Streptophyta</taxon>
        <taxon>Embryophyta</taxon>
        <taxon>Tracheophyta</taxon>
        <taxon>Spermatophyta</taxon>
        <taxon>Magnoliopsida</taxon>
        <taxon>Liliopsida</taxon>
        <taxon>Poales</taxon>
        <taxon>Poaceae</taxon>
        <taxon>BOP clade</taxon>
        <taxon>Pooideae</taxon>
        <taxon>Triticodae</taxon>
        <taxon>Triticeae</taxon>
        <taxon>Hordeinae</taxon>
        <taxon>Hordeum</taxon>
    </lineage>
</organism>
<dbReference type="Proteomes" id="UP000011116">
    <property type="component" value="Chromosome 7H"/>
</dbReference>
<feature type="region of interest" description="Disordered" evidence="2">
    <location>
        <begin position="174"/>
        <end position="197"/>
    </location>
</feature>
<evidence type="ECO:0000313" key="4">
    <source>
        <dbReference type="Proteomes" id="UP000011116"/>
    </source>
</evidence>
<dbReference type="PANTHER" id="PTHR31374:SF329">
    <property type="entry name" value="SAUR-LIKE AUXIN-RESPONSIVE PROTEIN FAMILY"/>
    <property type="match status" value="1"/>
</dbReference>
<dbReference type="Gramene" id="HORVU.MOREX.r3.7HG0661460.1">
    <property type="protein sequence ID" value="HORVU.MOREX.r3.7HG0661460.1"/>
    <property type="gene ID" value="HORVU.MOREX.r3.7HG0661460"/>
</dbReference>
<accession>A0A8I6YCC2</accession>
<proteinExistence type="inferred from homology"/>
<dbReference type="InterPro" id="IPR003676">
    <property type="entry name" value="SAUR_fam"/>
</dbReference>
<feature type="region of interest" description="Disordered" evidence="2">
    <location>
        <begin position="33"/>
        <end position="98"/>
    </location>
</feature>
<name>A0A8I6YCC2_HORVV</name>
<reference evidence="3" key="3">
    <citation type="submission" date="2022-01" db="UniProtKB">
        <authorList>
            <consortium name="EnsemblPlants"/>
        </authorList>
    </citation>
    <scope>IDENTIFICATION</scope>
    <source>
        <strain evidence="3">subsp. vulgare</strain>
    </source>
</reference>
<feature type="compositionally biased region" description="Basic and acidic residues" evidence="2">
    <location>
        <begin position="49"/>
        <end position="60"/>
    </location>
</feature>
<evidence type="ECO:0000256" key="1">
    <source>
        <dbReference type="ARBA" id="ARBA00006974"/>
    </source>
</evidence>
<reference evidence="4" key="1">
    <citation type="journal article" date="2012" name="Nature">
        <title>A physical, genetic and functional sequence assembly of the barley genome.</title>
        <authorList>
            <consortium name="The International Barley Genome Sequencing Consortium"/>
            <person name="Mayer K.F."/>
            <person name="Waugh R."/>
            <person name="Brown J.W."/>
            <person name="Schulman A."/>
            <person name="Langridge P."/>
            <person name="Platzer M."/>
            <person name="Fincher G.B."/>
            <person name="Muehlbauer G.J."/>
            <person name="Sato K."/>
            <person name="Close T.J."/>
            <person name="Wise R.P."/>
            <person name="Stein N."/>
        </authorList>
    </citation>
    <scope>NUCLEOTIDE SEQUENCE [LARGE SCALE GENOMIC DNA]</scope>
    <source>
        <strain evidence="4">cv. Morex</strain>
    </source>
</reference>
<evidence type="ECO:0000256" key="2">
    <source>
        <dbReference type="SAM" id="MobiDB-lite"/>
    </source>
</evidence>
<dbReference type="GO" id="GO:0009733">
    <property type="term" value="P:response to auxin"/>
    <property type="evidence" value="ECO:0007669"/>
    <property type="project" value="InterPro"/>
</dbReference>
<dbReference type="PANTHER" id="PTHR31374">
    <property type="entry name" value="AUXIN-INDUCED PROTEIN-LIKE-RELATED"/>
    <property type="match status" value="1"/>
</dbReference>
<dbReference type="EnsemblPlants" id="HORVU.MOREX.r3.7HG0661460.1">
    <property type="protein sequence ID" value="HORVU.MOREX.r3.7HG0661460.1"/>
    <property type="gene ID" value="HORVU.MOREX.r3.7HG0661460"/>
</dbReference>
<reference evidence="3" key="2">
    <citation type="submission" date="2020-10" db="EMBL/GenBank/DDBJ databases">
        <authorList>
            <person name="Scholz U."/>
            <person name="Mascher M."/>
            <person name="Fiebig A."/>
        </authorList>
    </citation>
    <scope>NUCLEOTIDE SEQUENCE [LARGE SCALE GENOMIC DNA]</scope>
    <source>
        <strain evidence="3">cv. Morex</strain>
    </source>
</reference>
<comment type="similarity">
    <text evidence="1">Belongs to the ARG7 family.</text>
</comment>
<dbReference type="AlphaFoldDB" id="A0A8I6YCC2"/>
<keyword evidence="4" id="KW-1185">Reference proteome</keyword>